<dbReference type="STRING" id="351605.Gura_0637"/>
<dbReference type="InterPro" id="IPR050515">
    <property type="entry name" value="Beta-lactam/transpept"/>
</dbReference>
<dbReference type="Pfam" id="PF00905">
    <property type="entry name" value="Transpeptidase"/>
    <property type="match status" value="1"/>
</dbReference>
<evidence type="ECO:0000313" key="4">
    <source>
        <dbReference type="Proteomes" id="UP000006695"/>
    </source>
</evidence>
<dbReference type="Gene3D" id="3.40.710.10">
    <property type="entry name" value="DD-peptidase/beta-lactamase superfamily"/>
    <property type="match status" value="1"/>
</dbReference>
<dbReference type="PANTHER" id="PTHR30627">
    <property type="entry name" value="PEPTIDOGLYCAN D,D-TRANSPEPTIDASE"/>
    <property type="match status" value="1"/>
</dbReference>
<dbReference type="GO" id="GO:0071972">
    <property type="term" value="F:peptidoglycan L,D-transpeptidase activity"/>
    <property type="evidence" value="ECO:0007669"/>
    <property type="project" value="TreeGrafter"/>
</dbReference>
<dbReference type="Proteomes" id="UP000006695">
    <property type="component" value="Chromosome"/>
</dbReference>
<dbReference type="InterPro" id="IPR001460">
    <property type="entry name" value="PCN-bd_Tpept"/>
</dbReference>
<protein>
    <submittedName>
        <fullName evidence="3">Penicillin-binding protein, transpeptidase</fullName>
    </submittedName>
</protein>
<proteinExistence type="predicted"/>
<accession>A5GC47</accession>
<dbReference type="HOGENOM" id="CLU_047548_1_0_7"/>
<organism evidence="3 4">
    <name type="scientific">Geotalea uraniireducens (strain Rf4)</name>
    <name type="common">Geobacter uraniireducens</name>
    <dbReference type="NCBI Taxonomy" id="351605"/>
    <lineage>
        <taxon>Bacteria</taxon>
        <taxon>Pseudomonadati</taxon>
        <taxon>Thermodesulfobacteriota</taxon>
        <taxon>Desulfuromonadia</taxon>
        <taxon>Geobacterales</taxon>
        <taxon>Geobacteraceae</taxon>
        <taxon>Geotalea</taxon>
    </lineage>
</organism>
<dbReference type="AlphaFoldDB" id="A5GC47"/>
<dbReference type="GO" id="GO:0071555">
    <property type="term" value="P:cell wall organization"/>
    <property type="evidence" value="ECO:0007669"/>
    <property type="project" value="TreeGrafter"/>
</dbReference>
<evidence type="ECO:0000259" key="2">
    <source>
        <dbReference type="Pfam" id="PF00905"/>
    </source>
</evidence>
<dbReference type="KEGG" id="gur:Gura_0637"/>
<keyword evidence="1" id="KW-0472">Membrane</keyword>
<keyword evidence="4" id="KW-1185">Reference proteome</keyword>
<dbReference type="GO" id="GO:0008658">
    <property type="term" value="F:penicillin binding"/>
    <property type="evidence" value="ECO:0007669"/>
    <property type="project" value="InterPro"/>
</dbReference>
<feature type="domain" description="Penicillin-binding protein transpeptidase" evidence="2">
    <location>
        <begin position="146"/>
        <end position="433"/>
    </location>
</feature>
<dbReference type="OrthoDB" id="9811238at2"/>
<dbReference type="PANTHER" id="PTHR30627:SF2">
    <property type="entry name" value="PEPTIDOGLYCAN D,D-TRANSPEPTIDASE MRDA"/>
    <property type="match status" value="1"/>
</dbReference>
<dbReference type="GO" id="GO:0005886">
    <property type="term" value="C:plasma membrane"/>
    <property type="evidence" value="ECO:0007669"/>
    <property type="project" value="TreeGrafter"/>
</dbReference>
<evidence type="ECO:0000313" key="3">
    <source>
        <dbReference type="EMBL" id="ABQ24849.1"/>
    </source>
</evidence>
<reference evidence="3 4" key="1">
    <citation type="submission" date="2007-05" db="EMBL/GenBank/DDBJ databases">
        <title>Complete sequence of Geobacter uraniireducens Rf4.</title>
        <authorList>
            <consortium name="US DOE Joint Genome Institute"/>
            <person name="Copeland A."/>
            <person name="Lucas S."/>
            <person name="Lapidus A."/>
            <person name="Barry K."/>
            <person name="Detter J.C."/>
            <person name="Glavina del Rio T."/>
            <person name="Hammon N."/>
            <person name="Israni S."/>
            <person name="Dalin E."/>
            <person name="Tice H."/>
            <person name="Pitluck S."/>
            <person name="Chertkov O."/>
            <person name="Brettin T."/>
            <person name="Bruce D."/>
            <person name="Han C."/>
            <person name="Schmutz J."/>
            <person name="Larimer F."/>
            <person name="Land M."/>
            <person name="Hauser L."/>
            <person name="Kyrpides N."/>
            <person name="Mikhailova N."/>
            <person name="Shelobolina E."/>
            <person name="Aklujkar M."/>
            <person name="Lovley D."/>
            <person name="Richardson P."/>
        </authorList>
    </citation>
    <scope>NUCLEOTIDE SEQUENCE [LARGE SCALE GENOMIC DNA]</scope>
    <source>
        <strain evidence="3 4">Rf4</strain>
    </source>
</reference>
<dbReference type="RefSeq" id="WP_011937574.1">
    <property type="nucleotide sequence ID" value="NC_009483.1"/>
</dbReference>
<dbReference type="SUPFAM" id="SSF56601">
    <property type="entry name" value="beta-lactamase/transpeptidase-like"/>
    <property type="match status" value="1"/>
</dbReference>
<dbReference type="InterPro" id="IPR012338">
    <property type="entry name" value="Beta-lactam/transpept-like"/>
</dbReference>
<feature type="transmembrane region" description="Helical" evidence="1">
    <location>
        <begin position="44"/>
        <end position="63"/>
    </location>
</feature>
<keyword evidence="1" id="KW-1133">Transmembrane helix</keyword>
<dbReference type="EMBL" id="CP000698">
    <property type="protein sequence ID" value="ABQ24849.1"/>
    <property type="molecule type" value="Genomic_DNA"/>
</dbReference>
<sequence length="449" mass="49355">MQDLKHMSKKKRLIRLNVPRQEEPSTDACKKLTESGADRKRLRLILPILAVLLAAYPVFNLLVTAKNALSSVGRNVATPAKKTVSYKDLDTWQSFQLAADMLPSSRFEAEQLLAPLPDGGTIVYSIDEELQQRVTRVMKEYKVPYGVFVAIEPKTGRVLALAGHSTLDQSWERNSCYNLYPMASLFKIITATAALEQKKVSPETVFAFNGKLTSENPKYWYVNARRKGQEMPLSVAMGKSVNPVFGRLASDVVGKDSLVSCAERFGFNQTLFPGTPVIPSKAATPLTDDALKLMGAGLGREVKISPLHVAALMAAIANDGVMMAPSLAQEIRNNRGETVFVQKPRQMKRLVAPEISGQLARMLSTTVNSGTSRKAFHDRRGRPMLASVNIAAKTGSIDGKDPAGHYSWFAAYAPIEDPQIALVALVINQNKWRIKATHVGEKALEAFFK</sequence>
<name>A5GC47_GEOUR</name>
<gene>
    <name evidence="3" type="ordered locus">Gura_0637</name>
</gene>
<keyword evidence="1" id="KW-0812">Transmembrane</keyword>
<evidence type="ECO:0000256" key="1">
    <source>
        <dbReference type="SAM" id="Phobius"/>
    </source>
</evidence>